<proteinExistence type="inferred from homology"/>
<name>A0AAV2H7S0_LYMST</name>
<dbReference type="PANTHER" id="PTHR45828">
    <property type="entry name" value="CYTOCHROME B561/FERRIC REDUCTASE TRANSMEMBRANE"/>
    <property type="match status" value="1"/>
</dbReference>
<keyword evidence="13" id="KW-0249">Electron transport</keyword>
<dbReference type="CDD" id="cd08760">
    <property type="entry name" value="Cyt_b561_FRRS1_like"/>
    <property type="match status" value="1"/>
</dbReference>
<evidence type="ECO:0000259" key="22">
    <source>
        <dbReference type="PROSITE" id="PS50939"/>
    </source>
</evidence>
<organism evidence="24 25">
    <name type="scientific">Lymnaea stagnalis</name>
    <name type="common">Great pond snail</name>
    <name type="synonym">Helix stagnalis</name>
    <dbReference type="NCBI Taxonomy" id="6523"/>
    <lineage>
        <taxon>Eukaryota</taxon>
        <taxon>Metazoa</taxon>
        <taxon>Spiralia</taxon>
        <taxon>Lophotrochozoa</taxon>
        <taxon>Mollusca</taxon>
        <taxon>Gastropoda</taxon>
        <taxon>Heterobranchia</taxon>
        <taxon>Euthyneura</taxon>
        <taxon>Panpulmonata</taxon>
        <taxon>Hygrophila</taxon>
        <taxon>Lymnaeoidea</taxon>
        <taxon>Lymnaeidae</taxon>
        <taxon>Lymnaea</taxon>
    </lineage>
</organism>
<dbReference type="AlphaFoldDB" id="A0AAV2H7S0"/>
<feature type="transmembrane region" description="Helical" evidence="19">
    <location>
        <begin position="588"/>
        <end position="610"/>
    </location>
</feature>
<comment type="cofactor">
    <cofactor evidence="1">
        <name>heme b</name>
        <dbReference type="ChEBI" id="CHEBI:60344"/>
    </cofactor>
</comment>
<keyword evidence="18" id="KW-0325">Glycoprotein</keyword>
<evidence type="ECO:0000256" key="8">
    <source>
        <dbReference type="ARBA" id="ARBA00022529"/>
    </source>
</evidence>
<feature type="signal peptide" evidence="20">
    <location>
        <begin position="1"/>
        <end position="21"/>
    </location>
</feature>
<comment type="caution">
    <text evidence="24">The sequence shown here is derived from an EMBL/GenBank/DDBJ whole genome shotgun (WGS) entry which is preliminary data.</text>
</comment>
<evidence type="ECO:0000256" key="15">
    <source>
        <dbReference type="ARBA" id="ARBA00023004"/>
    </source>
</evidence>
<evidence type="ECO:0000256" key="9">
    <source>
        <dbReference type="ARBA" id="ARBA00022588"/>
    </source>
</evidence>
<evidence type="ECO:0000256" key="14">
    <source>
        <dbReference type="ARBA" id="ARBA00022989"/>
    </source>
</evidence>
<comment type="similarity">
    <text evidence="4">Belongs to the insect defense protein family.</text>
</comment>
<dbReference type="Gene3D" id="1.20.120.1770">
    <property type="match status" value="1"/>
</dbReference>
<dbReference type="InterPro" id="IPR005018">
    <property type="entry name" value="DOMON_domain"/>
</dbReference>
<dbReference type="Pfam" id="PF03188">
    <property type="entry name" value="Cytochrom_B561"/>
    <property type="match status" value="1"/>
</dbReference>
<comment type="similarity">
    <text evidence="5">Belongs to the FRRS1 family.</text>
</comment>
<dbReference type="InterPro" id="IPR006593">
    <property type="entry name" value="Cyt_b561/ferric_Rdtase_TM"/>
</dbReference>
<feature type="domain" description="Reelin" evidence="23">
    <location>
        <begin position="16"/>
        <end position="185"/>
    </location>
</feature>
<dbReference type="PROSITE" id="PS50939">
    <property type="entry name" value="CYTOCHROME_B561"/>
    <property type="match status" value="1"/>
</dbReference>
<feature type="transmembrane region" description="Helical" evidence="19">
    <location>
        <begin position="494"/>
        <end position="515"/>
    </location>
</feature>
<keyword evidence="6" id="KW-0813">Transport</keyword>
<evidence type="ECO:0000256" key="5">
    <source>
        <dbReference type="ARBA" id="ARBA00009195"/>
    </source>
</evidence>
<dbReference type="EMBL" id="CAXITT010000044">
    <property type="protein sequence ID" value="CAL1529178.1"/>
    <property type="molecule type" value="Genomic_DNA"/>
</dbReference>
<evidence type="ECO:0000256" key="3">
    <source>
        <dbReference type="ARBA" id="ARBA00004613"/>
    </source>
</evidence>
<evidence type="ECO:0008006" key="26">
    <source>
        <dbReference type="Google" id="ProtNLM"/>
    </source>
</evidence>
<dbReference type="GO" id="GO:0005576">
    <property type="term" value="C:extracellular region"/>
    <property type="evidence" value="ECO:0007669"/>
    <property type="project" value="UniProtKB-SubCell"/>
</dbReference>
<comment type="subcellular location">
    <subcellularLocation>
        <location evidence="2">Membrane</location>
        <topology evidence="2">Multi-pass membrane protein</topology>
    </subcellularLocation>
    <subcellularLocation>
        <location evidence="3">Secreted</location>
    </subcellularLocation>
</comment>
<keyword evidence="9" id="KW-0399">Innate immunity</keyword>
<accession>A0AAV2H7S0</accession>
<dbReference type="CDD" id="cd08544">
    <property type="entry name" value="Reeler"/>
    <property type="match status" value="1"/>
</dbReference>
<keyword evidence="15" id="KW-0408">Iron</keyword>
<feature type="transmembrane region" description="Helical" evidence="19">
    <location>
        <begin position="535"/>
        <end position="554"/>
    </location>
</feature>
<keyword evidence="7" id="KW-0964">Secreted</keyword>
<evidence type="ECO:0000256" key="20">
    <source>
        <dbReference type="SAM" id="SignalP"/>
    </source>
</evidence>
<gene>
    <name evidence="24" type="ORF">GSLYS_00003333001</name>
</gene>
<keyword evidence="12" id="KW-0391">Immunity</keyword>
<feature type="transmembrane region" description="Helical" evidence="19">
    <location>
        <begin position="387"/>
        <end position="408"/>
    </location>
</feature>
<evidence type="ECO:0000256" key="16">
    <source>
        <dbReference type="ARBA" id="ARBA00023022"/>
    </source>
</evidence>
<keyword evidence="17 19" id="KW-0472">Membrane</keyword>
<dbReference type="InterPro" id="IPR042307">
    <property type="entry name" value="Reeler_sf"/>
</dbReference>
<dbReference type="Gene3D" id="2.60.40.4060">
    <property type="entry name" value="Reeler domain"/>
    <property type="match status" value="1"/>
</dbReference>
<dbReference type="GO" id="GO:0042742">
    <property type="term" value="P:defense response to bacterium"/>
    <property type="evidence" value="ECO:0007669"/>
    <property type="project" value="UniProtKB-KW"/>
</dbReference>
<evidence type="ECO:0000256" key="18">
    <source>
        <dbReference type="ARBA" id="ARBA00023180"/>
    </source>
</evidence>
<protein>
    <recommendedName>
        <fullName evidence="26">Ferric-chelate reductase 1</fullName>
    </recommendedName>
</protein>
<feature type="transmembrane region" description="Helical" evidence="19">
    <location>
        <begin position="429"/>
        <end position="447"/>
    </location>
</feature>
<keyword evidence="10 19" id="KW-0812">Transmembrane</keyword>
<dbReference type="Pfam" id="PF03351">
    <property type="entry name" value="DOMON"/>
    <property type="match status" value="1"/>
</dbReference>
<feature type="chain" id="PRO_5043561908" description="Ferric-chelate reductase 1" evidence="20">
    <location>
        <begin position="22"/>
        <end position="611"/>
    </location>
</feature>
<dbReference type="PROSITE" id="PS51019">
    <property type="entry name" value="REELIN"/>
    <property type="match status" value="1"/>
</dbReference>
<evidence type="ECO:0000313" key="24">
    <source>
        <dbReference type="EMBL" id="CAL1529178.1"/>
    </source>
</evidence>
<evidence type="ECO:0000256" key="19">
    <source>
        <dbReference type="SAM" id="Phobius"/>
    </source>
</evidence>
<feature type="domain" description="Cytochrome b561" evidence="22">
    <location>
        <begin position="348"/>
        <end position="554"/>
    </location>
</feature>
<keyword evidence="11 20" id="KW-0732">Signal</keyword>
<dbReference type="PANTHER" id="PTHR45828:SF9">
    <property type="entry name" value="CELL WALL INTEGRITY AND STRESS RESPONSE COMPONENT 4-LIKE-RELATED"/>
    <property type="match status" value="1"/>
</dbReference>
<dbReference type="Pfam" id="PF02014">
    <property type="entry name" value="Reeler"/>
    <property type="match status" value="1"/>
</dbReference>
<evidence type="ECO:0000259" key="23">
    <source>
        <dbReference type="PROSITE" id="PS51019"/>
    </source>
</evidence>
<evidence type="ECO:0000256" key="2">
    <source>
        <dbReference type="ARBA" id="ARBA00004141"/>
    </source>
</evidence>
<sequence>MDILKPTVYVILLLTVPNTWSYPHGAPIDTCMTMLPKHRGTQSQLDRSLYRVTVSGTSYRPGSTVKVTIDSPSRAEFKGVQVRAHSTLMNQEELVGEFTNLVPPDKLIHVSCQGKKRSMVSHSNNETVTSVTVDWTAPSQNIGPVIFDVTVVQSFFKFYFGLHSVVVQPDPSFGPIVQPTILASPIKSYVSPIDWSECGDTKGCLLYPRYCTGDDCKVGVSYRLNTTDSTARFELMGKVDGYLSLGFSHDMIMGEDQTISCSAMADTVTIQNGFNHNMKYNSRELRTNLTNLEAAKVDGLLMCRFTRPVIMNLDVYIEEFGDADPTPFTFDLADDMHLFLAWGKTYTLTDVIGYHYEMPVVSESKVNFSKNRMYRGSVMPRLIRAHASLMAVAWLGFAGLAIILARYYKDGFNDKKICGIKIWFHIHRISALMTFVLTVSGLILVLIKLDGKITQDESAHTHMCLGFTVVSLVCAQVLAGLLRPGLESKVRPIFNFFHRLLGQAALIISAATIIYAYKIADFTYEMQRFGERTVAVWAGFFVFFEILFVGYKYFASKVLVFRPGSDEYNLDKLSNNLEPDETTSPSHILLFCFIVFIACSITAALCMTIFF</sequence>
<keyword evidence="8" id="KW-0929">Antimicrobial</keyword>
<evidence type="ECO:0000256" key="11">
    <source>
        <dbReference type="ARBA" id="ARBA00022729"/>
    </source>
</evidence>
<evidence type="ECO:0000256" key="13">
    <source>
        <dbReference type="ARBA" id="ARBA00022982"/>
    </source>
</evidence>
<dbReference type="GO" id="GO:0045087">
    <property type="term" value="P:innate immune response"/>
    <property type="evidence" value="ECO:0007669"/>
    <property type="project" value="UniProtKB-KW"/>
</dbReference>
<evidence type="ECO:0000256" key="10">
    <source>
        <dbReference type="ARBA" id="ARBA00022692"/>
    </source>
</evidence>
<evidence type="ECO:0000259" key="21">
    <source>
        <dbReference type="PROSITE" id="PS50836"/>
    </source>
</evidence>
<dbReference type="Proteomes" id="UP001497497">
    <property type="component" value="Unassembled WGS sequence"/>
</dbReference>
<evidence type="ECO:0000256" key="4">
    <source>
        <dbReference type="ARBA" id="ARBA00008501"/>
    </source>
</evidence>
<dbReference type="InterPro" id="IPR051237">
    <property type="entry name" value="Ferric-chelate_Red/DefProt"/>
</dbReference>
<dbReference type="GO" id="GO:0016020">
    <property type="term" value="C:membrane"/>
    <property type="evidence" value="ECO:0007669"/>
    <property type="project" value="UniProtKB-SubCell"/>
</dbReference>
<evidence type="ECO:0000256" key="12">
    <source>
        <dbReference type="ARBA" id="ARBA00022859"/>
    </source>
</evidence>
<evidence type="ECO:0000256" key="6">
    <source>
        <dbReference type="ARBA" id="ARBA00022448"/>
    </source>
</evidence>
<evidence type="ECO:0000256" key="17">
    <source>
        <dbReference type="ARBA" id="ARBA00023136"/>
    </source>
</evidence>
<keyword evidence="25" id="KW-1185">Reference proteome</keyword>
<evidence type="ECO:0000256" key="1">
    <source>
        <dbReference type="ARBA" id="ARBA00001970"/>
    </source>
</evidence>
<reference evidence="24 25" key="1">
    <citation type="submission" date="2024-04" db="EMBL/GenBank/DDBJ databases">
        <authorList>
            <consortium name="Genoscope - CEA"/>
            <person name="William W."/>
        </authorList>
    </citation>
    <scope>NUCLEOTIDE SEQUENCE [LARGE SCALE GENOMIC DNA]</scope>
</reference>
<keyword evidence="14 19" id="KW-1133">Transmembrane helix</keyword>
<evidence type="ECO:0000313" key="25">
    <source>
        <dbReference type="Proteomes" id="UP001497497"/>
    </source>
</evidence>
<dbReference type="InterPro" id="IPR002861">
    <property type="entry name" value="Reeler_dom"/>
</dbReference>
<dbReference type="PROSITE" id="PS50836">
    <property type="entry name" value="DOMON"/>
    <property type="match status" value="1"/>
</dbReference>
<feature type="domain" description="DOMON" evidence="21">
    <location>
        <begin position="216"/>
        <end position="343"/>
    </location>
</feature>
<keyword evidence="16" id="KW-0044">Antibiotic</keyword>
<evidence type="ECO:0000256" key="7">
    <source>
        <dbReference type="ARBA" id="ARBA00022525"/>
    </source>
</evidence>
<dbReference type="SMART" id="SM00665">
    <property type="entry name" value="B561"/>
    <property type="match status" value="1"/>
</dbReference>
<feature type="transmembrane region" description="Helical" evidence="19">
    <location>
        <begin position="459"/>
        <end position="482"/>
    </location>
</feature>